<feature type="domain" description="HTH marR-type" evidence="4">
    <location>
        <begin position="5"/>
        <end position="135"/>
    </location>
</feature>
<comment type="caution">
    <text evidence="5">The sequence shown here is derived from an EMBL/GenBank/DDBJ whole genome shotgun (WGS) entry which is preliminary data.</text>
</comment>
<dbReference type="PRINTS" id="PR00598">
    <property type="entry name" value="HTHMARR"/>
</dbReference>
<dbReference type="InterPro" id="IPR036388">
    <property type="entry name" value="WH-like_DNA-bd_sf"/>
</dbReference>
<evidence type="ECO:0000313" key="5">
    <source>
        <dbReference type="EMBL" id="GED05873.1"/>
    </source>
</evidence>
<dbReference type="SMART" id="SM00347">
    <property type="entry name" value="HTH_MARR"/>
    <property type="match status" value="1"/>
</dbReference>
<accession>A0A4Y4DMR1</accession>
<dbReference type="InterPro" id="IPR000835">
    <property type="entry name" value="HTH_MarR-typ"/>
</dbReference>
<reference evidence="5 6" key="1">
    <citation type="submission" date="2019-06" db="EMBL/GenBank/DDBJ databases">
        <title>Whole genome shotgun sequence of Glutamicibacter uratoxydans NBRC 15515.</title>
        <authorList>
            <person name="Hosoyama A."/>
            <person name="Uohara A."/>
            <person name="Ohji S."/>
            <person name="Ichikawa N."/>
        </authorList>
    </citation>
    <scope>NUCLEOTIDE SEQUENCE [LARGE SCALE GENOMIC DNA]</scope>
    <source>
        <strain evidence="5 6">NBRC 15515</strain>
    </source>
</reference>
<protein>
    <recommendedName>
        <fullName evidence="4">HTH marR-type domain-containing protein</fullName>
    </recommendedName>
</protein>
<keyword evidence="3" id="KW-0804">Transcription</keyword>
<dbReference type="EMBL" id="BJNY01000007">
    <property type="protein sequence ID" value="GED05873.1"/>
    <property type="molecule type" value="Genomic_DNA"/>
</dbReference>
<dbReference type="PANTHER" id="PTHR42756">
    <property type="entry name" value="TRANSCRIPTIONAL REGULATOR, MARR"/>
    <property type="match status" value="1"/>
</dbReference>
<dbReference type="AlphaFoldDB" id="A0A4Y4DMR1"/>
<keyword evidence="2" id="KW-0238">DNA-binding</keyword>
<dbReference type="Pfam" id="PF12802">
    <property type="entry name" value="MarR_2"/>
    <property type="match status" value="1"/>
</dbReference>
<dbReference type="GO" id="GO:0003700">
    <property type="term" value="F:DNA-binding transcription factor activity"/>
    <property type="evidence" value="ECO:0007669"/>
    <property type="project" value="InterPro"/>
</dbReference>
<dbReference type="InterPro" id="IPR036390">
    <property type="entry name" value="WH_DNA-bd_sf"/>
</dbReference>
<dbReference type="Gene3D" id="1.10.10.10">
    <property type="entry name" value="Winged helix-like DNA-binding domain superfamily/Winged helix DNA-binding domain"/>
    <property type="match status" value="1"/>
</dbReference>
<sequence length="141" mass="16191">MQSVEEEFTALLLRARQMLIRRAKIIHPELQDPGYRLLAVVIRDEGQQQSVLAEKLRLDKATVSRLVQHLESLNLVSRAPDPNDRRAQLVSATAVAREKWRSSGEALRQGLRAHLSEWEASELKDFSELLHRLNTSFEEIL</sequence>
<keyword evidence="6" id="KW-1185">Reference proteome</keyword>
<dbReference type="SUPFAM" id="SSF46785">
    <property type="entry name" value="Winged helix' DNA-binding domain"/>
    <property type="match status" value="1"/>
</dbReference>
<dbReference type="PROSITE" id="PS50995">
    <property type="entry name" value="HTH_MARR_2"/>
    <property type="match status" value="1"/>
</dbReference>
<evidence type="ECO:0000313" key="6">
    <source>
        <dbReference type="Proteomes" id="UP000316612"/>
    </source>
</evidence>
<dbReference type="PANTHER" id="PTHR42756:SF1">
    <property type="entry name" value="TRANSCRIPTIONAL REPRESSOR OF EMRAB OPERON"/>
    <property type="match status" value="1"/>
</dbReference>
<keyword evidence="1" id="KW-0805">Transcription regulation</keyword>
<gene>
    <name evidence="5" type="ORF">AUR04nite_14050</name>
</gene>
<evidence type="ECO:0000259" key="4">
    <source>
        <dbReference type="PROSITE" id="PS50995"/>
    </source>
</evidence>
<name>A0A4Y4DMR1_GLUUR</name>
<proteinExistence type="predicted"/>
<evidence type="ECO:0000256" key="2">
    <source>
        <dbReference type="ARBA" id="ARBA00023125"/>
    </source>
</evidence>
<evidence type="ECO:0000256" key="1">
    <source>
        <dbReference type="ARBA" id="ARBA00023015"/>
    </source>
</evidence>
<evidence type="ECO:0000256" key="3">
    <source>
        <dbReference type="ARBA" id="ARBA00023163"/>
    </source>
</evidence>
<dbReference type="GO" id="GO:0003677">
    <property type="term" value="F:DNA binding"/>
    <property type="evidence" value="ECO:0007669"/>
    <property type="project" value="UniProtKB-KW"/>
</dbReference>
<dbReference type="Proteomes" id="UP000316612">
    <property type="component" value="Unassembled WGS sequence"/>
</dbReference>
<organism evidence="5 6">
    <name type="scientific">Glutamicibacter uratoxydans</name>
    <name type="common">Arthrobacter uratoxydans</name>
    <dbReference type="NCBI Taxonomy" id="43667"/>
    <lineage>
        <taxon>Bacteria</taxon>
        <taxon>Bacillati</taxon>
        <taxon>Actinomycetota</taxon>
        <taxon>Actinomycetes</taxon>
        <taxon>Micrococcales</taxon>
        <taxon>Micrococcaceae</taxon>
        <taxon>Glutamicibacter</taxon>
    </lineage>
</organism>